<dbReference type="InterPro" id="IPR050865">
    <property type="entry name" value="BEACH_Domain"/>
</dbReference>
<dbReference type="Pfam" id="PF14844">
    <property type="entry name" value="PH_BEACH"/>
    <property type="match status" value="1"/>
</dbReference>
<dbReference type="SUPFAM" id="SSF49899">
    <property type="entry name" value="Concanavalin A-like lectins/glucanases"/>
    <property type="match status" value="1"/>
</dbReference>
<dbReference type="SUPFAM" id="SSF50978">
    <property type="entry name" value="WD40 repeat-like"/>
    <property type="match status" value="1"/>
</dbReference>
<dbReference type="VEuPathDB" id="TrichDB:TVAGG3_0986160"/>
<dbReference type="InParanoid" id="A2DDG5"/>
<dbReference type="KEGG" id="tva:5467220"/>
<dbReference type="InterPro" id="IPR031570">
    <property type="entry name" value="NBEA/BDCP_DUF4704"/>
</dbReference>
<dbReference type="SUPFAM" id="SSF81837">
    <property type="entry name" value="BEACH domain"/>
    <property type="match status" value="1"/>
</dbReference>
<dbReference type="OMA" id="NREFEPI"/>
<dbReference type="SMART" id="SM01026">
    <property type="entry name" value="Beach"/>
    <property type="match status" value="1"/>
</dbReference>
<dbReference type="PANTHER" id="PTHR13743:SF112">
    <property type="entry name" value="BEACH DOMAIN-CONTAINING PROTEIN"/>
    <property type="match status" value="1"/>
</dbReference>
<dbReference type="PROSITE" id="PS50197">
    <property type="entry name" value="BEACH"/>
    <property type="match status" value="1"/>
</dbReference>
<reference evidence="4" key="1">
    <citation type="submission" date="2006-10" db="EMBL/GenBank/DDBJ databases">
        <authorList>
            <person name="Amadeo P."/>
            <person name="Zhao Q."/>
            <person name="Wortman J."/>
            <person name="Fraser-Liggett C."/>
            <person name="Carlton J."/>
        </authorList>
    </citation>
    <scope>NUCLEOTIDE SEQUENCE</scope>
    <source>
        <strain evidence="4">G3</strain>
    </source>
</reference>
<dbReference type="VEuPathDB" id="TrichDB:TVAG_014110"/>
<dbReference type="Proteomes" id="UP000001542">
    <property type="component" value="Unassembled WGS sequence"/>
</dbReference>
<dbReference type="OrthoDB" id="26681at2759"/>
<dbReference type="InterPro" id="IPR000409">
    <property type="entry name" value="BEACH_dom"/>
</dbReference>
<dbReference type="Pfam" id="PF00400">
    <property type="entry name" value="WD40"/>
    <property type="match status" value="1"/>
</dbReference>
<feature type="domain" description="BEACH" evidence="2">
    <location>
        <begin position="2086"/>
        <end position="2371"/>
    </location>
</feature>
<evidence type="ECO:0000259" key="2">
    <source>
        <dbReference type="PROSITE" id="PS50197"/>
    </source>
</evidence>
<dbReference type="PROSITE" id="PS50082">
    <property type="entry name" value="WD_REPEATS_2"/>
    <property type="match status" value="1"/>
</dbReference>
<evidence type="ECO:0000313" key="4">
    <source>
        <dbReference type="EMBL" id="EAY21644.1"/>
    </source>
</evidence>
<dbReference type="InterPro" id="IPR036322">
    <property type="entry name" value="WD40_repeat_dom_sf"/>
</dbReference>
<gene>
    <name evidence="4" type="ORF">TVAG_014110</name>
</gene>
<evidence type="ECO:0000313" key="5">
    <source>
        <dbReference type="Proteomes" id="UP000001542"/>
    </source>
</evidence>
<dbReference type="SMR" id="A2DDG5"/>
<dbReference type="EMBL" id="DS113189">
    <property type="protein sequence ID" value="EAY21644.1"/>
    <property type="molecule type" value="Genomic_DNA"/>
</dbReference>
<dbReference type="SUPFAM" id="SSF50729">
    <property type="entry name" value="PH domain-like"/>
    <property type="match status" value="1"/>
</dbReference>
<organism evidence="4 5">
    <name type="scientific">Trichomonas vaginalis (strain ATCC PRA-98 / G3)</name>
    <dbReference type="NCBI Taxonomy" id="412133"/>
    <lineage>
        <taxon>Eukaryota</taxon>
        <taxon>Metamonada</taxon>
        <taxon>Parabasalia</taxon>
        <taxon>Trichomonadida</taxon>
        <taxon>Trichomonadidae</taxon>
        <taxon>Trichomonas</taxon>
    </lineage>
</organism>
<dbReference type="InterPro" id="IPR015943">
    <property type="entry name" value="WD40/YVTN_repeat-like_dom_sf"/>
</dbReference>
<dbReference type="InterPro" id="IPR011993">
    <property type="entry name" value="PH-like_dom_sf"/>
</dbReference>
<dbReference type="CDD" id="cd06071">
    <property type="entry name" value="Beach"/>
    <property type="match status" value="1"/>
</dbReference>
<accession>A2DDG5</accession>
<feature type="domain" description="BEACH-type PH" evidence="3">
    <location>
        <begin position="1981"/>
        <end position="2073"/>
    </location>
</feature>
<dbReference type="Gene3D" id="1.10.1540.10">
    <property type="entry name" value="BEACH domain"/>
    <property type="match status" value="1"/>
</dbReference>
<dbReference type="PROSITE" id="PS51783">
    <property type="entry name" value="PH_BEACH"/>
    <property type="match status" value="1"/>
</dbReference>
<evidence type="ECO:0000259" key="3">
    <source>
        <dbReference type="PROSITE" id="PS51783"/>
    </source>
</evidence>
<dbReference type="PANTHER" id="PTHR13743">
    <property type="entry name" value="BEIGE/BEACH-RELATED"/>
    <property type="match status" value="1"/>
</dbReference>
<proteinExistence type="predicted"/>
<name>A2DDG5_TRIV3</name>
<feature type="repeat" description="WD" evidence="1">
    <location>
        <begin position="2497"/>
        <end position="2530"/>
    </location>
</feature>
<evidence type="ECO:0000256" key="1">
    <source>
        <dbReference type="PROSITE-ProRule" id="PRU00221"/>
    </source>
</evidence>
<dbReference type="InterPro" id="IPR036372">
    <property type="entry name" value="BEACH_dom_sf"/>
</dbReference>
<dbReference type="InterPro" id="IPR023362">
    <property type="entry name" value="PH-BEACH_dom"/>
</dbReference>
<dbReference type="Gene3D" id="2.130.10.10">
    <property type="entry name" value="YVTN repeat-like/Quinoprotein amine dehydrogenase"/>
    <property type="match status" value="1"/>
</dbReference>
<dbReference type="Gene3D" id="2.30.29.30">
    <property type="entry name" value="Pleckstrin-homology domain (PH domain)/Phosphotyrosine-binding domain (PTB)"/>
    <property type="match status" value="1"/>
</dbReference>
<keyword evidence="1" id="KW-0853">WD repeat</keyword>
<dbReference type="InterPro" id="IPR001680">
    <property type="entry name" value="WD40_rpt"/>
</dbReference>
<keyword evidence="5" id="KW-1185">Reference proteome</keyword>
<dbReference type="Pfam" id="PF02138">
    <property type="entry name" value="Beach"/>
    <property type="match status" value="1"/>
</dbReference>
<reference evidence="4" key="2">
    <citation type="journal article" date="2007" name="Science">
        <title>Draft genome sequence of the sexually transmitted pathogen Trichomonas vaginalis.</title>
        <authorList>
            <person name="Carlton J.M."/>
            <person name="Hirt R.P."/>
            <person name="Silva J.C."/>
            <person name="Delcher A.L."/>
            <person name="Schatz M."/>
            <person name="Zhao Q."/>
            <person name="Wortman J.R."/>
            <person name="Bidwell S.L."/>
            <person name="Alsmark U.C.M."/>
            <person name="Besteiro S."/>
            <person name="Sicheritz-Ponten T."/>
            <person name="Noel C.J."/>
            <person name="Dacks J.B."/>
            <person name="Foster P.G."/>
            <person name="Simillion C."/>
            <person name="Van de Peer Y."/>
            <person name="Miranda-Saavedra D."/>
            <person name="Barton G.J."/>
            <person name="Westrop G.D."/>
            <person name="Mueller S."/>
            <person name="Dessi D."/>
            <person name="Fiori P.L."/>
            <person name="Ren Q."/>
            <person name="Paulsen I."/>
            <person name="Zhang H."/>
            <person name="Bastida-Corcuera F.D."/>
            <person name="Simoes-Barbosa A."/>
            <person name="Brown M.T."/>
            <person name="Hayes R.D."/>
            <person name="Mukherjee M."/>
            <person name="Okumura C.Y."/>
            <person name="Schneider R."/>
            <person name="Smith A.J."/>
            <person name="Vanacova S."/>
            <person name="Villalvazo M."/>
            <person name="Haas B.J."/>
            <person name="Pertea M."/>
            <person name="Feldblyum T.V."/>
            <person name="Utterback T.R."/>
            <person name="Shu C.L."/>
            <person name="Osoegawa K."/>
            <person name="de Jong P.J."/>
            <person name="Hrdy I."/>
            <person name="Horvathova L."/>
            <person name="Zubacova Z."/>
            <person name="Dolezal P."/>
            <person name="Malik S.B."/>
            <person name="Logsdon J.M. Jr."/>
            <person name="Henze K."/>
            <person name="Gupta A."/>
            <person name="Wang C.C."/>
            <person name="Dunne R.L."/>
            <person name="Upcroft J.A."/>
            <person name="Upcroft P."/>
            <person name="White O."/>
            <person name="Salzberg S.L."/>
            <person name="Tang P."/>
            <person name="Chiu C.-H."/>
            <person name="Lee Y.-S."/>
            <person name="Embley T.M."/>
            <person name="Coombs G.H."/>
            <person name="Mottram J.C."/>
            <person name="Tachezy J."/>
            <person name="Fraser-Liggett C.M."/>
            <person name="Johnson P.J."/>
        </authorList>
    </citation>
    <scope>NUCLEOTIDE SEQUENCE [LARGE SCALE GENOMIC DNA]</scope>
    <source>
        <strain evidence="4">G3</strain>
    </source>
</reference>
<sequence length="2695" mass="308721">MSNPFFQPTYFRQFHLDISQYMIDQCINAFSMRSNLNNDLLMYDIQVIKQFFTDHPEINQMDALSLFFNFKDVILAPMQNDIVLAIQKLFAISAFSLQLFKIPDLQVYEMIYQCSYVIANTVPQFPQLYSISSAAIAFSLYTIASKYREISLFDESSKTLRNLLILATNFCSKSPSIDAHAIFYFQNYYLNVLFSFSPESIYDQSRLDFFLQILRFLQISSTLEGNENFNYYNLLDHLLHFISDSNLSNNTKLLVFQTVADITNKSPMTLPFLFDEKNIQIIIHFMYDIIDGSILPILTELPIPKKITYNSGAPLEDNTIITEQTFNQMVPVGSINEKTFIGKSPPVPSLYQKYTLDKEPDLLLKIIRRLCSTPTQEHPSYVHMKLMKPLMKGKKSARVAYFCGVWSAFFYSRDLPIAVTALYEGDFFTYMLKTSFLDCPTKEMQAFTYALFPFILSKGPRDPIFVCDLFNFFFTDLVELRNTPFILNAMLFTCFISVPLAAKAMKMISYDHTLAGALLQLRLMHLSNLDQEILPIIEEARLSLFAFIDTVNKYNDFKYIFFNSSVFIHALTQMIFEPNVSSWALTQTLNVLVSLVASQRNLNSLFKFFETEFANSTKKGGIYIEMGHALLQMISQAVPLNASQLAIAFLNHGFIDVLAKFVYDTKDQKNMLCLLEIFRVFSTVKGEMKAYIAESDLFTKLSPVFELFFQDKLNLDLLERLWDIVFGEKKLPKVPYPIMNGMPLPLIFTLLLKYPDTLVWFMQYVKQCCELDEASVREVNMSDLMNHLLKYISSYRTKRELGQGFDAANELFNILAGHSMKGKDLKLLFQNFTSLPGNFRPFYSFEMLRSLYSIFQNPYDAPVSIFRFRSGNDCLQTLKSEHLKISEMTLFCDLNFTGPQATPGDILYFRTGDDNHVRVIYFNQRLFFEIKQGKNVLNGEFKFQFQENIWTKVAIIFEKKIVRLFVHGKEQATFQSPQIQLKGEIVNGTICRNLNCMLGSFIFFDSALSRDQILLLSDFPRDMTTSFTQSEEKIFSSHFSKLFNFPKDPLYLFDASVSYKDRIINLSQRAPLMLDISGQSFGSSHKVKRTLYQIGGMISLLPLFAQIDQPFQPPEGKPPEYTIDSSYLPFLLQILSISLRENYRNQIEFERNNGFYILSYLIARASTQHLSLQVVSAFKSLFMEIIYPPLKAQMLDAIFLNVELWIYGDEHTHACVYTTVLQLLEMSDNETKLFLAKSMTFSKILSLMRVCLWSKYTDPDICLFDKPKINAATKQVEGQRPQQIRTVRNPIRDLGYKVSTIYFTKEDAERLCVMSFDLDDEDLTFDTLFTLSYMIRTNNQVLMQTLREKFKFESFFPLILSKNDRIRAMCIHIFVLIVEKNQQDSELLLNPFSMDEWVHGIISTICMVKSTTVFSDIAAGYLFGLFNKNEHQFLPLISVANGQMPVTQKFTFARLYMLPILIESLCDLQAAEASPYFLAIDNALMNCSPDQLSSVNMLDHNFIQYIIHRLPSSSTIPDQSCNLCLGCLTRLYAIFPDMLQQLPNIIYLFASRTGNDYSHILRYVFSNFMNQIILQGKAQTKMTLGFVYSVFRMIFEFMFIIPDTDKYFGVFGKETKETIANFQELHRIKLSGSSPTIKQSFGARIEEKDNDYIWMDAQIATLFLKSLVVTPLMSAKMNYNTERYLHPLVMYSYTLSFALSLPIYFQSFSQYINPLNSLFSVSKKPTGCLADAFAILFTGIYKCANKAGLTSQATMFLIQESDDFKRAIFDYLNVKVPQDVVALLSYDDMNFIHLLMEKTGQLETDLLNYADRLTKSTQKSLMNLADQNEKFSSHFSNLNVFDSRTKLAQMNQQIHYQLLEFALSYRNRHVQSGKAYRQLWRFISGENGPWSPPNSKQTVHYKIDPRIGPMYTRPRMRQNYSFTDHKDASIMRDVGKFEDAEKQYKEHLKDLAKSEFDGDKSVITMDAEVNEEAAAIEAQSSIQDNVILKMRGNLVTNKCVYKGTIIMSVTNLTFEGSPDKPKYFKIPLTTITSVFLRKYLLMDTAIEVFTDDGRARFLDFLQTQRSDFLKALKTLKLPNIKILQMTQAEITPYVKDATKRWMKGELSNFDYLMLLNIYAGRTYNDLAQYPIFPWVLKDYTSPVLDLNNPDVYRDLSLPVGALDHRRLDPLLERYKEEPSDSPMKYLYGAFYSSSAVVIGYLLRLEPFTSLHIELQSGRFDHTDRLFNSIPKAWDSVNFTQMDFRELIPEFFYFPDFLLNSNGFDLGKNIPNNGDVELPAWASSPHDFIEKNRAALESPFVRANLNRWIDLIFGFQSRGIEAEKALNVFSPYFFETAITPKITDTELKFIQEYALCFGQAPTQLFTTPHPQTKDLLKPLYSPASPVGIVPALGGKTTSIDCVNQTLCVTQNTGAIFRFKLSPDSCKEISRNAFPFQLCTLPPDPASSPSFQSQTSCPPFVVTTTQNITIFAPSYDAIFTVIDNNSFSTGRTPKTLWSSRIHTKPITSIAATQNYFVTGSDDCTVCLWPVSTTFSEPLFFNSRHSSKITCVSITEVAKTVVSCSSDGRITSVGLDGRNIRSTFVDGVPQSVCVCDDGYTLVNSVVGEDNVLTVLDINLETCKVIETKSALFATVFFVDSDGGHIIVYSDKNGVSILKSPTYEEIKHIPMNSAATYLTTIESGRAILAALEDGRISYF</sequence>
<protein>
    <submittedName>
        <fullName evidence="4">Beige/BEACH domain containing protein</fullName>
    </submittedName>
</protein>
<dbReference type="RefSeq" id="XP_001582630.1">
    <property type="nucleotide sequence ID" value="XM_001582580.1"/>
</dbReference>
<dbReference type="eggNOG" id="KOG1787">
    <property type="taxonomic scope" value="Eukaryota"/>
</dbReference>
<dbReference type="SMART" id="SM00320">
    <property type="entry name" value="WD40"/>
    <property type="match status" value="2"/>
</dbReference>
<dbReference type="InterPro" id="IPR013320">
    <property type="entry name" value="ConA-like_dom_sf"/>
</dbReference>
<dbReference type="Pfam" id="PF15787">
    <property type="entry name" value="DUF4704"/>
    <property type="match status" value="1"/>
</dbReference>